<keyword evidence="2" id="KW-0548">Nucleotidyltransferase</keyword>
<gene>
    <name evidence="2" type="ORF">PHPALM_13996</name>
</gene>
<keyword evidence="2" id="KW-0808">Transferase</keyword>
<sequence>MTALPLSWTLEIVKCTKGEDQTVGVVAASITPRKEVDATLVSVVPRKEPRQVILMPPLTVKPDWAVTSAASKYQLDLAVNEAEYYDLDGRRTTVKITAVTRSCKKYRHQMLQEEIVKRMMMERFGRAQDEEKWIVDLKAYLRGDVQDLTSTEAKTCLRSQTAKRRMDRSNKDRDLVTKLVVPETLQDDLMHHYHSSLEGDHQGIGQTYPKIRAHFHWRRLYRSVERYVGQCQDCDTGKGRPTIHG</sequence>
<dbReference type="Proteomes" id="UP000237271">
    <property type="component" value="Unassembled WGS sequence"/>
</dbReference>
<proteinExistence type="predicted"/>
<dbReference type="OrthoDB" id="120865at2759"/>
<dbReference type="AlphaFoldDB" id="A0A2P4XVX3"/>
<accession>A0A2P4XVX3</accession>
<reference evidence="2 3" key="1">
    <citation type="journal article" date="2017" name="Genome Biol. Evol.">
        <title>Phytophthora megakarya and P. palmivora, closely related causal agents of cacao black pod rot, underwent increases in genome sizes and gene numbers by different mechanisms.</title>
        <authorList>
            <person name="Ali S.S."/>
            <person name="Shao J."/>
            <person name="Lary D.J."/>
            <person name="Kronmiller B."/>
            <person name="Shen D."/>
            <person name="Strem M.D."/>
            <person name="Amoako-Attah I."/>
            <person name="Akrofi A.Y."/>
            <person name="Begoude B.A."/>
            <person name="Ten Hoopen G.M."/>
            <person name="Coulibaly K."/>
            <person name="Kebe B.I."/>
            <person name="Melnick R.L."/>
            <person name="Guiltinan M.J."/>
            <person name="Tyler B.M."/>
            <person name="Meinhardt L.W."/>
            <person name="Bailey B.A."/>
        </authorList>
    </citation>
    <scope>NUCLEOTIDE SEQUENCE [LARGE SCALE GENOMIC DNA]</scope>
    <source>
        <strain evidence="3">sbr112.9</strain>
    </source>
</reference>
<dbReference type="InterPro" id="IPR041588">
    <property type="entry name" value="Integrase_H2C2"/>
</dbReference>
<evidence type="ECO:0000259" key="1">
    <source>
        <dbReference type="Pfam" id="PF17921"/>
    </source>
</evidence>
<comment type="caution">
    <text evidence="2">The sequence shown here is derived from an EMBL/GenBank/DDBJ whole genome shotgun (WGS) entry which is preliminary data.</text>
</comment>
<protein>
    <submittedName>
        <fullName evidence="2">Reverse transcriptase</fullName>
    </submittedName>
</protein>
<keyword evidence="2" id="KW-0695">RNA-directed DNA polymerase</keyword>
<feature type="domain" description="Integrase zinc-binding" evidence="1">
    <location>
        <begin position="181"/>
        <end position="238"/>
    </location>
</feature>
<dbReference type="GO" id="GO:0003964">
    <property type="term" value="F:RNA-directed DNA polymerase activity"/>
    <property type="evidence" value="ECO:0007669"/>
    <property type="project" value="UniProtKB-KW"/>
</dbReference>
<keyword evidence="3" id="KW-1185">Reference proteome</keyword>
<dbReference type="FunFam" id="1.10.340.70:FF:000001">
    <property type="entry name" value="Retrovirus-related Pol polyprotein from transposon gypsy-like Protein"/>
    <property type="match status" value="1"/>
</dbReference>
<organism evidence="2 3">
    <name type="scientific">Phytophthora palmivora</name>
    <dbReference type="NCBI Taxonomy" id="4796"/>
    <lineage>
        <taxon>Eukaryota</taxon>
        <taxon>Sar</taxon>
        <taxon>Stramenopiles</taxon>
        <taxon>Oomycota</taxon>
        <taxon>Peronosporomycetes</taxon>
        <taxon>Peronosporales</taxon>
        <taxon>Peronosporaceae</taxon>
        <taxon>Phytophthora</taxon>
    </lineage>
</organism>
<name>A0A2P4XVX3_9STRA</name>
<dbReference type="EMBL" id="NCKW01007829">
    <property type="protein sequence ID" value="POM69702.1"/>
    <property type="molecule type" value="Genomic_DNA"/>
</dbReference>
<dbReference type="Gene3D" id="1.10.340.70">
    <property type="match status" value="1"/>
</dbReference>
<evidence type="ECO:0000313" key="3">
    <source>
        <dbReference type="Proteomes" id="UP000237271"/>
    </source>
</evidence>
<dbReference type="Pfam" id="PF17921">
    <property type="entry name" value="Integrase_H2C2"/>
    <property type="match status" value="1"/>
</dbReference>
<evidence type="ECO:0000313" key="2">
    <source>
        <dbReference type="EMBL" id="POM69702.1"/>
    </source>
</evidence>